<dbReference type="Proteomes" id="UP001458880">
    <property type="component" value="Unassembled WGS sequence"/>
</dbReference>
<comment type="caution">
    <text evidence="2">The sequence shown here is derived from an EMBL/GenBank/DDBJ whole genome shotgun (WGS) entry which is preliminary data.</text>
</comment>
<gene>
    <name evidence="2" type="ORF">QE152_g28457</name>
</gene>
<accession>A0AAW1JJR0</accession>
<evidence type="ECO:0000313" key="3">
    <source>
        <dbReference type="Proteomes" id="UP001458880"/>
    </source>
</evidence>
<keyword evidence="3" id="KW-1185">Reference proteome</keyword>
<reference evidence="2 3" key="1">
    <citation type="journal article" date="2024" name="BMC Genomics">
        <title>De novo assembly and annotation of Popillia japonica's genome with initial clues to its potential as an invasive pest.</title>
        <authorList>
            <person name="Cucini C."/>
            <person name="Boschi S."/>
            <person name="Funari R."/>
            <person name="Cardaioli E."/>
            <person name="Iannotti N."/>
            <person name="Marturano G."/>
            <person name="Paoli F."/>
            <person name="Bruttini M."/>
            <person name="Carapelli A."/>
            <person name="Frati F."/>
            <person name="Nardi F."/>
        </authorList>
    </citation>
    <scope>NUCLEOTIDE SEQUENCE [LARGE SCALE GENOMIC DNA]</scope>
    <source>
        <strain evidence="2">DMR45628</strain>
    </source>
</reference>
<evidence type="ECO:0000256" key="1">
    <source>
        <dbReference type="SAM" id="MobiDB-lite"/>
    </source>
</evidence>
<name>A0AAW1JJR0_POPJA</name>
<protein>
    <submittedName>
        <fullName evidence="2">Uncharacterized protein</fullName>
    </submittedName>
</protein>
<feature type="region of interest" description="Disordered" evidence="1">
    <location>
        <begin position="84"/>
        <end position="120"/>
    </location>
</feature>
<feature type="compositionally biased region" description="Polar residues" evidence="1">
    <location>
        <begin position="10"/>
        <end position="25"/>
    </location>
</feature>
<organism evidence="2 3">
    <name type="scientific">Popillia japonica</name>
    <name type="common">Japanese beetle</name>
    <dbReference type="NCBI Taxonomy" id="7064"/>
    <lineage>
        <taxon>Eukaryota</taxon>
        <taxon>Metazoa</taxon>
        <taxon>Ecdysozoa</taxon>
        <taxon>Arthropoda</taxon>
        <taxon>Hexapoda</taxon>
        <taxon>Insecta</taxon>
        <taxon>Pterygota</taxon>
        <taxon>Neoptera</taxon>
        <taxon>Endopterygota</taxon>
        <taxon>Coleoptera</taxon>
        <taxon>Polyphaga</taxon>
        <taxon>Scarabaeiformia</taxon>
        <taxon>Scarabaeidae</taxon>
        <taxon>Rutelinae</taxon>
        <taxon>Popillia</taxon>
    </lineage>
</organism>
<feature type="region of interest" description="Disordered" evidence="1">
    <location>
        <begin position="1"/>
        <end position="25"/>
    </location>
</feature>
<dbReference type="EMBL" id="JASPKY010000356">
    <property type="protein sequence ID" value="KAK9704164.1"/>
    <property type="molecule type" value="Genomic_DNA"/>
</dbReference>
<evidence type="ECO:0000313" key="2">
    <source>
        <dbReference type="EMBL" id="KAK9704164.1"/>
    </source>
</evidence>
<dbReference type="AlphaFoldDB" id="A0AAW1JJR0"/>
<sequence>MEGKDRRVSLGSTHSPRENPPQTSHIDVQAKHEITQSLNGLSHVLRQALRISRHPKYYRLLRQALRISRHPKYYRLQLRPPTSEIRPIQPDAEGSERIGWGGGNTSPPARRHGNPVERPLEMPDELKIENEKDGSSANVHHQAEQWEKLLGNGKATIVVAPAQNAVATKENRPRGVLGAFHRHFRFGGGNGTKKDDSPRHVFSRYSNVRCRQYVK</sequence>
<proteinExistence type="predicted"/>